<evidence type="ECO:0000313" key="2">
    <source>
        <dbReference type="Proteomes" id="UP001383192"/>
    </source>
</evidence>
<gene>
    <name evidence="1" type="ORF">VNI00_015412</name>
</gene>
<dbReference type="Pfam" id="PF11578">
    <property type="entry name" value="DUF3237"/>
    <property type="match status" value="1"/>
</dbReference>
<sequence length="172" mass="18704">MPEHPHLHHVATFHIDLAPAIPGGDTPLGQVDWFGATGGFIKSASPSTHPQLHLKVLPGGGDYTTAFTEYGAIAVDINILAQRTVGDTQELFRFQARGFVHVNDKIREILSGDPNATSSEFGEAYIFQTFTCNTSSKDFGWMNFAVLVGQGRIVVDQGKVVAAEFRAYELVN</sequence>
<keyword evidence="2" id="KW-1185">Reference proteome</keyword>
<dbReference type="Gene3D" id="2.40.160.20">
    <property type="match status" value="1"/>
</dbReference>
<dbReference type="EMBL" id="JAYKXP010000099">
    <property type="protein sequence ID" value="KAK7026870.1"/>
    <property type="molecule type" value="Genomic_DNA"/>
</dbReference>
<accession>A0AAW0BLM2</accession>
<evidence type="ECO:0000313" key="1">
    <source>
        <dbReference type="EMBL" id="KAK7026870.1"/>
    </source>
</evidence>
<protein>
    <submittedName>
        <fullName evidence="1">Uncharacterized protein</fullName>
    </submittedName>
</protein>
<proteinExistence type="predicted"/>
<dbReference type="Proteomes" id="UP001383192">
    <property type="component" value="Unassembled WGS sequence"/>
</dbReference>
<organism evidence="1 2">
    <name type="scientific">Paramarasmius palmivorus</name>
    <dbReference type="NCBI Taxonomy" id="297713"/>
    <lineage>
        <taxon>Eukaryota</taxon>
        <taxon>Fungi</taxon>
        <taxon>Dikarya</taxon>
        <taxon>Basidiomycota</taxon>
        <taxon>Agaricomycotina</taxon>
        <taxon>Agaricomycetes</taxon>
        <taxon>Agaricomycetidae</taxon>
        <taxon>Agaricales</taxon>
        <taxon>Marasmiineae</taxon>
        <taxon>Marasmiaceae</taxon>
        <taxon>Paramarasmius</taxon>
    </lineage>
</organism>
<comment type="caution">
    <text evidence="1">The sequence shown here is derived from an EMBL/GenBank/DDBJ whole genome shotgun (WGS) entry which is preliminary data.</text>
</comment>
<name>A0AAW0BLM2_9AGAR</name>
<dbReference type="AlphaFoldDB" id="A0AAW0BLM2"/>
<reference evidence="1 2" key="1">
    <citation type="submission" date="2024-01" db="EMBL/GenBank/DDBJ databases">
        <title>A draft genome for a cacao thread blight-causing isolate of Paramarasmius palmivorus.</title>
        <authorList>
            <person name="Baruah I.K."/>
            <person name="Bukari Y."/>
            <person name="Amoako-Attah I."/>
            <person name="Meinhardt L.W."/>
            <person name="Bailey B.A."/>
            <person name="Cohen S.P."/>
        </authorList>
    </citation>
    <scope>NUCLEOTIDE SEQUENCE [LARGE SCALE GENOMIC DNA]</scope>
    <source>
        <strain evidence="1 2">GH-12</strain>
    </source>
</reference>